<name>A0A8S3KAK4_9BILA</name>
<gene>
    <name evidence="1" type="ORF">GIL414_LOCUS87323</name>
</gene>
<dbReference type="Proteomes" id="UP000681720">
    <property type="component" value="Unassembled WGS sequence"/>
</dbReference>
<dbReference type="EMBL" id="CAJOBJ010379340">
    <property type="protein sequence ID" value="CAF5226830.1"/>
    <property type="molecule type" value="Genomic_DNA"/>
</dbReference>
<dbReference type="InterPro" id="IPR036188">
    <property type="entry name" value="FAD/NAD-bd_sf"/>
</dbReference>
<protein>
    <submittedName>
        <fullName evidence="1">Uncharacterized protein</fullName>
    </submittedName>
</protein>
<feature type="non-terminal residue" evidence="1">
    <location>
        <position position="1"/>
    </location>
</feature>
<accession>A0A8S3KAK4</accession>
<reference evidence="1" key="1">
    <citation type="submission" date="2021-02" db="EMBL/GenBank/DDBJ databases">
        <authorList>
            <person name="Nowell W R."/>
        </authorList>
    </citation>
    <scope>NUCLEOTIDE SEQUENCE</scope>
</reference>
<evidence type="ECO:0000313" key="1">
    <source>
        <dbReference type="EMBL" id="CAF5226830.1"/>
    </source>
</evidence>
<dbReference type="Gene3D" id="3.50.50.60">
    <property type="entry name" value="FAD/NAD(P)-binding domain"/>
    <property type="match status" value="1"/>
</dbReference>
<proteinExistence type="predicted"/>
<dbReference type="AlphaFoldDB" id="A0A8S3KAK4"/>
<organism evidence="1 2">
    <name type="scientific">Rotaria magnacalcarata</name>
    <dbReference type="NCBI Taxonomy" id="392030"/>
    <lineage>
        <taxon>Eukaryota</taxon>
        <taxon>Metazoa</taxon>
        <taxon>Spiralia</taxon>
        <taxon>Gnathifera</taxon>
        <taxon>Rotifera</taxon>
        <taxon>Eurotatoria</taxon>
        <taxon>Bdelloidea</taxon>
        <taxon>Philodinida</taxon>
        <taxon>Philodinidae</taxon>
        <taxon>Rotaria</taxon>
    </lineage>
</organism>
<comment type="caution">
    <text evidence="1">The sequence shown here is derived from an EMBL/GenBank/DDBJ whole genome shotgun (WGS) entry which is preliminary data.</text>
</comment>
<dbReference type="Gene3D" id="3.30.9.10">
    <property type="entry name" value="D-Amino Acid Oxidase, subunit A, domain 2"/>
    <property type="match status" value="1"/>
</dbReference>
<sequence length="147" mass="16701">RALVWPDQRTNIPDQLLLNVTQWWLRTHMEKFVDPDDIKSAPNTCLASILPDGGYLLDYVPVNDNGKRMVMGAGGWAMKYIPVFADILTDLVLGTTANKSYARYLDQFIFNRPAVSYQMYQLPQFSPLAQHQPLSLRIPAKSCSEIL</sequence>
<evidence type="ECO:0000313" key="2">
    <source>
        <dbReference type="Proteomes" id="UP000681720"/>
    </source>
</evidence>